<dbReference type="SUPFAM" id="SSF55874">
    <property type="entry name" value="ATPase domain of HSP90 chaperone/DNA topoisomerase II/histidine kinase"/>
    <property type="match status" value="1"/>
</dbReference>
<evidence type="ECO:0000256" key="3">
    <source>
        <dbReference type="ARBA" id="ARBA00012438"/>
    </source>
</evidence>
<dbReference type="Proteomes" id="UP001301012">
    <property type="component" value="Unassembled WGS sequence"/>
</dbReference>
<keyword evidence="7 14" id="KW-0812">Transmembrane</keyword>
<dbReference type="Gene3D" id="3.30.565.10">
    <property type="entry name" value="Histidine kinase-like ATPase, C-terminal domain"/>
    <property type="match status" value="1"/>
</dbReference>
<dbReference type="SUPFAM" id="SSF47384">
    <property type="entry name" value="Homodimeric domain of signal transducing histidine kinase"/>
    <property type="match status" value="1"/>
</dbReference>
<evidence type="ECO:0000256" key="5">
    <source>
        <dbReference type="ARBA" id="ARBA00022553"/>
    </source>
</evidence>
<evidence type="ECO:0000256" key="6">
    <source>
        <dbReference type="ARBA" id="ARBA00022679"/>
    </source>
</evidence>
<reference evidence="16 17" key="1">
    <citation type="submission" date="2023-05" db="EMBL/GenBank/DDBJ databases">
        <title>Rombocin, a short stable natural nisin variant, displays selective antimicrobial activity against Listeria monocytogenes and employs dual mode of action to kill target bacterial strains.</title>
        <authorList>
            <person name="Wambui J."/>
            <person name="Stephan R."/>
            <person name="Kuipers O.P."/>
        </authorList>
    </citation>
    <scope>NUCLEOTIDE SEQUENCE [LARGE SCALE GENOMIC DNA]</scope>
    <source>
        <strain evidence="16 17">RC002</strain>
    </source>
</reference>
<feature type="transmembrane region" description="Helical" evidence="14">
    <location>
        <begin position="57"/>
        <end position="75"/>
    </location>
</feature>
<dbReference type="InterPro" id="IPR003594">
    <property type="entry name" value="HATPase_dom"/>
</dbReference>
<keyword evidence="5" id="KW-0597">Phosphoprotein</keyword>
<dbReference type="SMART" id="SM00388">
    <property type="entry name" value="HisKA"/>
    <property type="match status" value="1"/>
</dbReference>
<name>A0ABT7E9U7_9FIRM</name>
<dbReference type="EC" id="2.7.13.3" evidence="3"/>
<accession>A0ABT7E9U7</accession>
<evidence type="ECO:0000256" key="7">
    <source>
        <dbReference type="ARBA" id="ARBA00022692"/>
    </source>
</evidence>
<gene>
    <name evidence="16" type="ORF">QOZ84_09095</name>
</gene>
<keyword evidence="4" id="KW-1003">Cell membrane</keyword>
<evidence type="ECO:0000256" key="10">
    <source>
        <dbReference type="ARBA" id="ARBA00022840"/>
    </source>
</evidence>
<evidence type="ECO:0000256" key="2">
    <source>
        <dbReference type="ARBA" id="ARBA00004651"/>
    </source>
</evidence>
<comment type="caution">
    <text evidence="16">The sequence shown here is derived from an EMBL/GenBank/DDBJ whole genome shotgun (WGS) entry which is preliminary data.</text>
</comment>
<keyword evidence="13 14" id="KW-0472">Membrane</keyword>
<evidence type="ECO:0000256" key="9">
    <source>
        <dbReference type="ARBA" id="ARBA00022777"/>
    </source>
</evidence>
<dbReference type="SMART" id="SM00387">
    <property type="entry name" value="HATPase_c"/>
    <property type="match status" value="1"/>
</dbReference>
<comment type="catalytic activity">
    <reaction evidence="1">
        <text>ATP + protein L-histidine = ADP + protein N-phospho-L-histidine.</text>
        <dbReference type="EC" id="2.7.13.3"/>
    </reaction>
</comment>
<dbReference type="InterPro" id="IPR004358">
    <property type="entry name" value="Sig_transdc_His_kin-like_C"/>
</dbReference>
<feature type="domain" description="Histidine kinase" evidence="15">
    <location>
        <begin position="142"/>
        <end position="359"/>
    </location>
</feature>
<dbReference type="Gene3D" id="6.10.340.10">
    <property type="match status" value="1"/>
</dbReference>
<dbReference type="InterPro" id="IPR036097">
    <property type="entry name" value="HisK_dim/P_sf"/>
</dbReference>
<evidence type="ECO:0000256" key="4">
    <source>
        <dbReference type="ARBA" id="ARBA00022475"/>
    </source>
</evidence>
<evidence type="ECO:0000256" key="14">
    <source>
        <dbReference type="SAM" id="Phobius"/>
    </source>
</evidence>
<dbReference type="InterPro" id="IPR003661">
    <property type="entry name" value="HisK_dim/P_dom"/>
</dbReference>
<dbReference type="CDD" id="cd00082">
    <property type="entry name" value="HisKA"/>
    <property type="match status" value="1"/>
</dbReference>
<dbReference type="PANTHER" id="PTHR45528:SF1">
    <property type="entry name" value="SENSOR HISTIDINE KINASE CPXA"/>
    <property type="match status" value="1"/>
</dbReference>
<dbReference type="PANTHER" id="PTHR45528">
    <property type="entry name" value="SENSOR HISTIDINE KINASE CPXA"/>
    <property type="match status" value="1"/>
</dbReference>
<keyword evidence="12" id="KW-0902">Two-component regulatory system</keyword>
<feature type="transmembrane region" description="Helical" evidence="14">
    <location>
        <begin position="6"/>
        <end position="26"/>
    </location>
</feature>
<proteinExistence type="predicted"/>
<dbReference type="PROSITE" id="PS50109">
    <property type="entry name" value="HIS_KIN"/>
    <property type="match status" value="1"/>
</dbReference>
<dbReference type="InterPro" id="IPR050398">
    <property type="entry name" value="HssS/ArlS-like"/>
</dbReference>
<dbReference type="Pfam" id="PF02518">
    <property type="entry name" value="HATPase_c"/>
    <property type="match status" value="1"/>
</dbReference>
<comment type="subcellular location">
    <subcellularLocation>
        <location evidence="2">Cell membrane</location>
        <topology evidence="2">Multi-pass membrane protein</topology>
    </subcellularLocation>
</comment>
<dbReference type="PRINTS" id="PR00344">
    <property type="entry name" value="BCTRLSENSOR"/>
</dbReference>
<dbReference type="Pfam" id="PF00512">
    <property type="entry name" value="HisKA"/>
    <property type="match status" value="1"/>
</dbReference>
<keyword evidence="11 14" id="KW-1133">Transmembrane helix</keyword>
<keyword evidence="9" id="KW-0418">Kinase</keyword>
<evidence type="ECO:0000256" key="11">
    <source>
        <dbReference type="ARBA" id="ARBA00022989"/>
    </source>
</evidence>
<dbReference type="Gene3D" id="1.10.287.130">
    <property type="match status" value="1"/>
</dbReference>
<dbReference type="EMBL" id="JASKYM010000003">
    <property type="protein sequence ID" value="MDK2563704.1"/>
    <property type="molecule type" value="Genomic_DNA"/>
</dbReference>
<evidence type="ECO:0000256" key="8">
    <source>
        <dbReference type="ARBA" id="ARBA00022741"/>
    </source>
</evidence>
<evidence type="ECO:0000256" key="12">
    <source>
        <dbReference type="ARBA" id="ARBA00023012"/>
    </source>
</evidence>
<keyword evidence="6" id="KW-0808">Transferase</keyword>
<evidence type="ECO:0000256" key="13">
    <source>
        <dbReference type="ARBA" id="ARBA00023136"/>
    </source>
</evidence>
<evidence type="ECO:0000313" key="16">
    <source>
        <dbReference type="EMBL" id="MDK2563704.1"/>
    </source>
</evidence>
<keyword evidence="17" id="KW-1185">Reference proteome</keyword>
<keyword evidence="10 16" id="KW-0067">ATP-binding</keyword>
<dbReference type="CDD" id="cd00075">
    <property type="entry name" value="HATPase"/>
    <property type="match status" value="1"/>
</dbReference>
<keyword evidence="8" id="KW-0547">Nucleotide-binding</keyword>
<sequence length="360" mass="41546">MFTPIMYIIFSCTLSGIILYIAYIIADTLYRKSKYSLIHYLVYYFMYLKNLLNGDSIYLIIFLIISMCIYITLSYKKSKNIISLIENVDKMANGNINNIIDLNASGNIKKLANNINNIVTQLRNITIEERKAQQTKTDLITNVSHDLRTPLTSIIGYLSIIEDDKYKDEVKLRYYTSIAYEKSKMLNVLINDLFDLTKMQNNTMTLNLTQIDLVELLGQIASQFEYMFENENVKCRLNFSQDKLIIKADPIKLVRAFENLITNAIKYGKDGNYIDIVTKRKDNVAIVKIINYGESIPTIDLPYIFDRLYRVEKSRNRNDGGSGLGLAITKNIIEMHDGNIYVSSDYDCTVFEVRLNLNDI</sequence>
<evidence type="ECO:0000259" key="15">
    <source>
        <dbReference type="PROSITE" id="PS50109"/>
    </source>
</evidence>
<evidence type="ECO:0000256" key="1">
    <source>
        <dbReference type="ARBA" id="ARBA00000085"/>
    </source>
</evidence>
<dbReference type="InterPro" id="IPR005467">
    <property type="entry name" value="His_kinase_dom"/>
</dbReference>
<dbReference type="InterPro" id="IPR036890">
    <property type="entry name" value="HATPase_C_sf"/>
</dbReference>
<protein>
    <recommendedName>
        <fullName evidence="3">histidine kinase</fullName>
        <ecNumber evidence="3">2.7.13.3</ecNumber>
    </recommendedName>
</protein>
<organism evidence="16 17">
    <name type="scientific">Romboutsia sedimentorum</name>
    <dbReference type="NCBI Taxonomy" id="1368474"/>
    <lineage>
        <taxon>Bacteria</taxon>
        <taxon>Bacillati</taxon>
        <taxon>Bacillota</taxon>
        <taxon>Clostridia</taxon>
        <taxon>Peptostreptococcales</taxon>
        <taxon>Peptostreptococcaceae</taxon>
        <taxon>Romboutsia</taxon>
    </lineage>
</organism>
<dbReference type="GO" id="GO:0005524">
    <property type="term" value="F:ATP binding"/>
    <property type="evidence" value="ECO:0007669"/>
    <property type="project" value="UniProtKB-KW"/>
</dbReference>
<evidence type="ECO:0000313" key="17">
    <source>
        <dbReference type="Proteomes" id="UP001301012"/>
    </source>
</evidence>